<dbReference type="PROSITE" id="PS50800">
    <property type="entry name" value="SAP"/>
    <property type="match status" value="1"/>
</dbReference>
<comment type="caution">
    <text evidence="5">The sequence shown here is derived from an EMBL/GenBank/DDBJ whole genome shotgun (WGS) entry which is preliminary data.</text>
</comment>
<name>A0ABN8MPA9_9CNID</name>
<feature type="region of interest" description="Disordered" evidence="3">
    <location>
        <begin position="126"/>
        <end position="195"/>
    </location>
</feature>
<feature type="domain" description="SAP" evidence="4">
    <location>
        <begin position="11"/>
        <end position="45"/>
    </location>
</feature>
<protein>
    <recommendedName>
        <fullName evidence="4">SAP domain-containing protein</fullName>
    </recommendedName>
</protein>
<dbReference type="InterPro" id="IPR036361">
    <property type="entry name" value="SAP_dom_sf"/>
</dbReference>
<proteinExistence type="inferred from homology"/>
<dbReference type="Pfam" id="PF18592">
    <property type="entry name" value="Tho1_MOS11_C"/>
    <property type="match status" value="1"/>
</dbReference>
<feature type="compositionally biased region" description="Polar residues" evidence="3">
    <location>
        <begin position="175"/>
        <end position="190"/>
    </location>
</feature>
<dbReference type="InterPro" id="IPR040746">
    <property type="entry name" value="THO1_MOS11_C"/>
</dbReference>
<feature type="compositionally biased region" description="Basic residues" evidence="3">
    <location>
        <begin position="246"/>
        <end position="256"/>
    </location>
</feature>
<feature type="compositionally biased region" description="Basic and acidic residues" evidence="3">
    <location>
        <begin position="133"/>
        <end position="148"/>
    </location>
</feature>
<dbReference type="Pfam" id="PF02037">
    <property type="entry name" value="SAP"/>
    <property type="match status" value="1"/>
</dbReference>
<accession>A0ABN8MPA9</accession>
<dbReference type="SMART" id="SM00513">
    <property type="entry name" value="SAP"/>
    <property type="match status" value="1"/>
</dbReference>
<gene>
    <name evidence="5" type="ORF">PEVE_00037421</name>
</gene>
<feature type="region of interest" description="Disordered" evidence="3">
    <location>
        <begin position="228"/>
        <end position="256"/>
    </location>
</feature>
<evidence type="ECO:0000256" key="1">
    <source>
        <dbReference type="ARBA" id="ARBA00022553"/>
    </source>
</evidence>
<evidence type="ECO:0000256" key="2">
    <source>
        <dbReference type="ARBA" id="ARBA00046328"/>
    </source>
</evidence>
<sequence>MADAAVTTVNLKKLKVAELKKELTDRGLPTKGNKSDLLARLEKCLSEQGVVVSQDENEEITDDHDVEDELDNDADDLDDVDDGEDVSEHLVTEDSEEEAKENKATKVSCFKKKNYFYFFVFSFPSKRVPVTPPEKKPGEVKLTDEQKKAQRLARFGQSSPGTEADKKQARAQRFGLSSPTSNGSKISSPIVSPKGMDVEKLKQRAERFGAISPVVTKLEEKDKLLKRKQRFGVTVSASPSTDADAKKKKRAERFGL</sequence>
<dbReference type="PANTHER" id="PTHR46551:SF1">
    <property type="entry name" value="SAP DOMAIN-CONTAINING RIBONUCLEOPROTEIN"/>
    <property type="match status" value="1"/>
</dbReference>
<feature type="compositionally biased region" description="Acidic residues" evidence="3">
    <location>
        <begin position="55"/>
        <end position="85"/>
    </location>
</feature>
<evidence type="ECO:0000313" key="6">
    <source>
        <dbReference type="Proteomes" id="UP001159427"/>
    </source>
</evidence>
<dbReference type="Proteomes" id="UP001159427">
    <property type="component" value="Unassembled WGS sequence"/>
</dbReference>
<organism evidence="5 6">
    <name type="scientific">Porites evermanni</name>
    <dbReference type="NCBI Taxonomy" id="104178"/>
    <lineage>
        <taxon>Eukaryota</taxon>
        <taxon>Metazoa</taxon>
        <taxon>Cnidaria</taxon>
        <taxon>Anthozoa</taxon>
        <taxon>Hexacorallia</taxon>
        <taxon>Scleractinia</taxon>
        <taxon>Fungiina</taxon>
        <taxon>Poritidae</taxon>
        <taxon>Porites</taxon>
    </lineage>
</organism>
<dbReference type="Gene3D" id="1.10.720.30">
    <property type="entry name" value="SAP domain"/>
    <property type="match status" value="1"/>
</dbReference>
<keyword evidence="1" id="KW-0597">Phosphoprotein</keyword>
<dbReference type="SUPFAM" id="SSF68906">
    <property type="entry name" value="SAP domain"/>
    <property type="match status" value="1"/>
</dbReference>
<dbReference type="PANTHER" id="PTHR46551">
    <property type="entry name" value="SAP DOMAIN-CONTAINING RIBONUCLEOPROTEIN"/>
    <property type="match status" value="1"/>
</dbReference>
<evidence type="ECO:0000256" key="3">
    <source>
        <dbReference type="SAM" id="MobiDB-lite"/>
    </source>
</evidence>
<comment type="similarity">
    <text evidence="2">Belongs to the SAP domain-containing ribonucleoprotein family.</text>
</comment>
<keyword evidence="6" id="KW-1185">Reference proteome</keyword>
<evidence type="ECO:0000313" key="5">
    <source>
        <dbReference type="EMBL" id="CAH3030120.1"/>
    </source>
</evidence>
<dbReference type="InterPro" id="IPR003034">
    <property type="entry name" value="SAP_dom"/>
</dbReference>
<dbReference type="EMBL" id="CALNXI010000613">
    <property type="protein sequence ID" value="CAH3030120.1"/>
    <property type="molecule type" value="Genomic_DNA"/>
</dbReference>
<dbReference type="InterPro" id="IPR052240">
    <property type="entry name" value="SAP_domain_ribonucleoprotein"/>
</dbReference>
<feature type="region of interest" description="Disordered" evidence="3">
    <location>
        <begin position="49"/>
        <end position="104"/>
    </location>
</feature>
<reference evidence="5 6" key="1">
    <citation type="submission" date="2022-05" db="EMBL/GenBank/DDBJ databases">
        <authorList>
            <consortium name="Genoscope - CEA"/>
            <person name="William W."/>
        </authorList>
    </citation>
    <scope>NUCLEOTIDE SEQUENCE [LARGE SCALE GENOMIC DNA]</scope>
</reference>
<evidence type="ECO:0000259" key="4">
    <source>
        <dbReference type="PROSITE" id="PS50800"/>
    </source>
</evidence>